<dbReference type="InterPro" id="IPR050266">
    <property type="entry name" value="AB_hydrolase_sf"/>
</dbReference>
<sequence length="275" mass="31658">MPKVKLNDMEMNYEVRGKGEPIIFIHGSGASWRMWKPQIEMFSEKYRMIMIDMRGHGESSRNFPNGEYSMKVISNDLKIFLDALGIEKTHIVGLSQGSVVAQLFAIENCAYINRLVLSNGYSEIPTKMSKWVLNISNTLFGLIPYNMIINLMLKVYRDDEFTKKILRISFSIDKEMLMKMKKSVFPAHTAELHHITCPTLVMGGDMKVMGVDERKASKTIYEHIPNAALALFKNAFDPLSTMQPEIFNDMILDFLEGKPLKQYDNVKYFNRETCQ</sequence>
<dbReference type="PANTHER" id="PTHR43798:SF31">
    <property type="entry name" value="AB HYDROLASE SUPERFAMILY PROTEIN YCLE"/>
    <property type="match status" value="1"/>
</dbReference>
<keyword evidence="4" id="KW-1185">Reference proteome</keyword>
<name>A0A396SI27_9BACL</name>
<dbReference type="Gene3D" id="3.40.50.1820">
    <property type="entry name" value="alpha/beta hydrolase"/>
    <property type="match status" value="1"/>
</dbReference>
<evidence type="ECO:0000313" key="4">
    <source>
        <dbReference type="Proteomes" id="UP000265692"/>
    </source>
</evidence>
<dbReference type="Proteomes" id="UP000265692">
    <property type="component" value="Unassembled WGS sequence"/>
</dbReference>
<dbReference type="GO" id="GO:0016020">
    <property type="term" value="C:membrane"/>
    <property type="evidence" value="ECO:0007669"/>
    <property type="project" value="TreeGrafter"/>
</dbReference>
<dbReference type="OrthoDB" id="6191536at2"/>
<dbReference type="InterPro" id="IPR029058">
    <property type="entry name" value="AB_hydrolase_fold"/>
</dbReference>
<reference evidence="3 4" key="1">
    <citation type="submission" date="2018-08" db="EMBL/GenBank/DDBJ databases">
        <title>Lysinibacillus sp. YLB-03 draft genome sequence.</title>
        <authorList>
            <person name="Yu L."/>
        </authorList>
    </citation>
    <scope>NUCLEOTIDE SEQUENCE [LARGE SCALE GENOMIC DNA]</scope>
    <source>
        <strain evidence="3 4">YLB-03</strain>
    </source>
</reference>
<dbReference type="PANTHER" id="PTHR43798">
    <property type="entry name" value="MONOACYLGLYCEROL LIPASE"/>
    <property type="match status" value="1"/>
</dbReference>
<accession>A0A396SI27</accession>
<comment type="caution">
    <text evidence="3">The sequence shown here is derived from an EMBL/GenBank/DDBJ whole genome shotgun (WGS) entry which is preliminary data.</text>
</comment>
<proteinExistence type="predicted"/>
<dbReference type="InterPro" id="IPR000073">
    <property type="entry name" value="AB_hydrolase_1"/>
</dbReference>
<dbReference type="RefSeq" id="WP_118875409.1">
    <property type="nucleotide sequence ID" value="NZ_QWEI01000002.1"/>
</dbReference>
<evidence type="ECO:0000256" key="1">
    <source>
        <dbReference type="ARBA" id="ARBA00022801"/>
    </source>
</evidence>
<gene>
    <name evidence="3" type="ORF">D1B33_05695</name>
</gene>
<evidence type="ECO:0000259" key="2">
    <source>
        <dbReference type="Pfam" id="PF00561"/>
    </source>
</evidence>
<dbReference type="GO" id="GO:0016787">
    <property type="term" value="F:hydrolase activity"/>
    <property type="evidence" value="ECO:0007669"/>
    <property type="project" value="UniProtKB-KW"/>
</dbReference>
<organism evidence="3 4">
    <name type="scientific">Ureibacillus yapensis</name>
    <dbReference type="NCBI Taxonomy" id="2304605"/>
    <lineage>
        <taxon>Bacteria</taxon>
        <taxon>Bacillati</taxon>
        <taxon>Bacillota</taxon>
        <taxon>Bacilli</taxon>
        <taxon>Bacillales</taxon>
        <taxon>Caryophanaceae</taxon>
        <taxon>Ureibacillus</taxon>
    </lineage>
</organism>
<protein>
    <submittedName>
        <fullName evidence="3">Alpha/beta hydrolase</fullName>
    </submittedName>
</protein>
<dbReference type="AlphaFoldDB" id="A0A396SI27"/>
<evidence type="ECO:0000313" key="3">
    <source>
        <dbReference type="EMBL" id="RHW38375.1"/>
    </source>
</evidence>
<dbReference type="EMBL" id="QWEI01000002">
    <property type="protein sequence ID" value="RHW38375.1"/>
    <property type="molecule type" value="Genomic_DNA"/>
</dbReference>
<dbReference type="SUPFAM" id="SSF53474">
    <property type="entry name" value="alpha/beta-Hydrolases"/>
    <property type="match status" value="1"/>
</dbReference>
<keyword evidence="1 3" id="KW-0378">Hydrolase</keyword>
<feature type="domain" description="AB hydrolase-1" evidence="2">
    <location>
        <begin position="21"/>
        <end position="137"/>
    </location>
</feature>
<dbReference type="Pfam" id="PF00561">
    <property type="entry name" value="Abhydrolase_1"/>
    <property type="match status" value="1"/>
</dbReference>